<evidence type="ECO:0000313" key="4">
    <source>
        <dbReference type="Proteomes" id="UP000184758"/>
    </source>
</evidence>
<dbReference type="CDD" id="cd01949">
    <property type="entry name" value="GGDEF"/>
    <property type="match status" value="1"/>
</dbReference>
<dbReference type="InterPro" id="IPR000160">
    <property type="entry name" value="GGDEF_dom"/>
</dbReference>
<dbReference type="Gene3D" id="3.30.70.270">
    <property type="match status" value="1"/>
</dbReference>
<dbReference type="GO" id="GO:0052621">
    <property type="term" value="F:diguanylate cyclase activity"/>
    <property type="evidence" value="ECO:0007669"/>
    <property type="project" value="TreeGrafter"/>
</dbReference>
<dbReference type="Proteomes" id="UP000184758">
    <property type="component" value="Unassembled WGS sequence"/>
</dbReference>
<evidence type="ECO:0000259" key="2">
    <source>
        <dbReference type="PROSITE" id="PS50887"/>
    </source>
</evidence>
<organism evidence="3 4">
    <name type="scientific">Carnobacterium alterfunditum</name>
    <dbReference type="NCBI Taxonomy" id="28230"/>
    <lineage>
        <taxon>Bacteria</taxon>
        <taxon>Bacillati</taxon>
        <taxon>Bacillota</taxon>
        <taxon>Bacilli</taxon>
        <taxon>Lactobacillales</taxon>
        <taxon>Carnobacteriaceae</taxon>
        <taxon>Carnobacterium</taxon>
    </lineage>
</organism>
<dbReference type="SUPFAM" id="SSF55073">
    <property type="entry name" value="Nucleotide cyclase"/>
    <property type="match status" value="1"/>
</dbReference>
<evidence type="ECO:0000256" key="1">
    <source>
        <dbReference type="SAM" id="Phobius"/>
    </source>
</evidence>
<dbReference type="InterPro" id="IPR050469">
    <property type="entry name" value="Diguanylate_Cyclase"/>
</dbReference>
<dbReference type="eggNOG" id="COG3706">
    <property type="taxonomic scope" value="Bacteria"/>
</dbReference>
<dbReference type="GO" id="GO:0005886">
    <property type="term" value="C:plasma membrane"/>
    <property type="evidence" value="ECO:0007669"/>
    <property type="project" value="TreeGrafter"/>
</dbReference>
<feature type="transmembrane region" description="Helical" evidence="1">
    <location>
        <begin position="130"/>
        <end position="151"/>
    </location>
</feature>
<feature type="transmembrane region" description="Helical" evidence="1">
    <location>
        <begin position="70"/>
        <end position="98"/>
    </location>
</feature>
<keyword evidence="1" id="KW-0812">Transmembrane</keyword>
<name>A0A1N6F4L8_9LACT</name>
<dbReference type="GO" id="GO:1902201">
    <property type="term" value="P:negative regulation of bacterial-type flagellum-dependent cell motility"/>
    <property type="evidence" value="ECO:0007669"/>
    <property type="project" value="TreeGrafter"/>
</dbReference>
<dbReference type="NCBIfam" id="TIGR00254">
    <property type="entry name" value="GGDEF"/>
    <property type="match status" value="1"/>
</dbReference>
<feature type="transmembrane region" description="Helical" evidence="1">
    <location>
        <begin position="35"/>
        <end position="58"/>
    </location>
</feature>
<feature type="transmembrane region" description="Helical" evidence="1">
    <location>
        <begin position="157"/>
        <end position="183"/>
    </location>
</feature>
<dbReference type="PROSITE" id="PS50887">
    <property type="entry name" value="GGDEF"/>
    <property type="match status" value="1"/>
</dbReference>
<dbReference type="InterPro" id="IPR029787">
    <property type="entry name" value="Nucleotide_cyclase"/>
</dbReference>
<feature type="transmembrane region" description="Helical" evidence="1">
    <location>
        <begin position="104"/>
        <end position="123"/>
    </location>
</feature>
<proteinExistence type="predicted"/>
<feature type="transmembrane region" description="Helical" evidence="1">
    <location>
        <begin position="7"/>
        <end position="23"/>
    </location>
</feature>
<gene>
    <name evidence="3" type="ORF">SAMN05878443_0397</name>
</gene>
<dbReference type="FunFam" id="3.30.70.270:FF:000001">
    <property type="entry name" value="Diguanylate cyclase domain protein"/>
    <property type="match status" value="1"/>
</dbReference>
<feature type="domain" description="GGDEF" evidence="2">
    <location>
        <begin position="227"/>
        <end position="362"/>
    </location>
</feature>
<keyword evidence="1" id="KW-1133">Transmembrane helix</keyword>
<dbReference type="STRING" id="28230.SAMN05878443_0397"/>
<dbReference type="PANTHER" id="PTHR45138:SF9">
    <property type="entry name" value="DIGUANYLATE CYCLASE DGCM-RELATED"/>
    <property type="match status" value="1"/>
</dbReference>
<dbReference type="RefSeq" id="WP_034546958.1">
    <property type="nucleotide sequence ID" value="NZ_FSRN01000001.1"/>
</dbReference>
<dbReference type="InterPro" id="IPR043128">
    <property type="entry name" value="Rev_trsase/Diguanyl_cyclase"/>
</dbReference>
<keyword evidence="1" id="KW-0472">Membrane</keyword>
<protein>
    <submittedName>
        <fullName evidence="3">Diguanylate cyclase</fullName>
    </submittedName>
</protein>
<keyword evidence="4" id="KW-1185">Reference proteome</keyword>
<dbReference type="Pfam" id="PF00990">
    <property type="entry name" value="GGDEF"/>
    <property type="match status" value="1"/>
</dbReference>
<dbReference type="AlphaFoldDB" id="A0A1N6F4L8"/>
<reference evidence="4" key="1">
    <citation type="submission" date="2016-11" db="EMBL/GenBank/DDBJ databases">
        <authorList>
            <person name="Varghese N."/>
            <person name="Submissions S."/>
        </authorList>
    </citation>
    <scope>NUCLEOTIDE SEQUENCE [LARGE SCALE GENOMIC DNA]</scope>
    <source>
        <strain evidence="4">313</strain>
    </source>
</reference>
<dbReference type="SMART" id="SM00267">
    <property type="entry name" value="GGDEF"/>
    <property type="match status" value="1"/>
</dbReference>
<dbReference type="GO" id="GO:0043709">
    <property type="term" value="P:cell adhesion involved in single-species biofilm formation"/>
    <property type="evidence" value="ECO:0007669"/>
    <property type="project" value="TreeGrafter"/>
</dbReference>
<dbReference type="EMBL" id="FSRN01000001">
    <property type="protein sequence ID" value="SIN90238.1"/>
    <property type="molecule type" value="Genomic_DNA"/>
</dbReference>
<evidence type="ECO:0000313" key="3">
    <source>
        <dbReference type="EMBL" id="SIN90238.1"/>
    </source>
</evidence>
<dbReference type="PANTHER" id="PTHR45138">
    <property type="entry name" value="REGULATORY COMPONENTS OF SENSORY TRANSDUCTION SYSTEM"/>
    <property type="match status" value="1"/>
</dbReference>
<sequence>MLSFYDGFFLNLCVLIAALFVYKELVKKSSFEIQTVSTAIISGLLGGLLAAVLMRFNIATSTNSIIDLRIIPFMLVILYGNWLSTSITATLIILIRFMMGVSTYAFYNIIFILASWVIFCFCFKKIKNRWVSIIVMLTLSNIVYTVLNIILSEGKGLNILLISTYWIICILGGLIAVYMMDYLNETELIFKRNNKYAFTDPLTGLNNVRSFDLAFNKAKSKLEKSNESISIMILDIDHFKQVNDTYGHLEGDLVLKKLAAILKMSQDPKDIISRNGGEEFSVLLNDCDHKEAYEKADALRKVVENSFFAVKNGTITIHVTISIGITTYNDTTIEIDQLYNHADQALYAAKKSGRNKVCSYSQVIDPVSN</sequence>
<dbReference type="OrthoDB" id="9759607at2"/>
<accession>A0A1N6F4L8</accession>